<name>A0A1G1XZR6_9BACT</name>
<dbReference type="EMBL" id="MHIE01000019">
    <property type="protein sequence ID" value="OGY45512.1"/>
    <property type="molecule type" value="Genomic_DNA"/>
</dbReference>
<dbReference type="CDD" id="cd02440">
    <property type="entry name" value="AdoMet_MTases"/>
    <property type="match status" value="1"/>
</dbReference>
<dbReference type="AlphaFoldDB" id="A0A1G1XZR6"/>
<dbReference type="Proteomes" id="UP000178240">
    <property type="component" value="Unassembled WGS sequence"/>
</dbReference>
<accession>A0A1G1XZR6</accession>
<organism evidence="1 2">
    <name type="scientific">Candidatus Buchananbacteria bacterium RIFCSPHIGHO2_01_FULL_44_11</name>
    <dbReference type="NCBI Taxonomy" id="1797535"/>
    <lineage>
        <taxon>Bacteria</taxon>
        <taxon>Candidatus Buchananiibacteriota</taxon>
    </lineage>
</organism>
<dbReference type="Gene3D" id="3.40.50.150">
    <property type="entry name" value="Vaccinia Virus protein VP39"/>
    <property type="match status" value="1"/>
</dbReference>
<reference evidence="1 2" key="1">
    <citation type="journal article" date="2016" name="Nat. Commun.">
        <title>Thousands of microbial genomes shed light on interconnected biogeochemical processes in an aquifer system.</title>
        <authorList>
            <person name="Anantharaman K."/>
            <person name="Brown C.T."/>
            <person name="Hug L.A."/>
            <person name="Sharon I."/>
            <person name="Castelle C.J."/>
            <person name="Probst A.J."/>
            <person name="Thomas B.C."/>
            <person name="Singh A."/>
            <person name="Wilkins M.J."/>
            <person name="Karaoz U."/>
            <person name="Brodie E.L."/>
            <person name="Williams K.H."/>
            <person name="Hubbard S.S."/>
            <person name="Banfield J.F."/>
        </authorList>
    </citation>
    <scope>NUCLEOTIDE SEQUENCE [LARGE SCALE GENOMIC DNA]</scope>
</reference>
<sequence>MATSKTNKDLKNLYDKVYKEGKEKFFTFNSDYVGEHLIKIIDFKGKKVLDIGCGTGETDLLMAQEGGQVLAIDYSAEAINITQAVKHPNLEFRLAEYSQIDDTFDVIISLGTIEHQDNPLTDLKNFKNKLKPGGQICFTCPSFLNVRGYIWMTLVKLFNVPMSLTDLHFICPFDVEAWVQELDMELKWETFNFDLGNNQKMIVDLDKRLRNALRDAKLPGNVDAFIDWLKKVSQYDHTNKFSGAMGLYILTSK</sequence>
<dbReference type="STRING" id="1797535.A2744_02375"/>
<protein>
    <recommendedName>
        <fullName evidence="3">Methyltransferase domain-containing protein</fullName>
    </recommendedName>
</protein>
<dbReference type="SUPFAM" id="SSF53335">
    <property type="entry name" value="S-adenosyl-L-methionine-dependent methyltransferases"/>
    <property type="match status" value="1"/>
</dbReference>
<dbReference type="Pfam" id="PF13489">
    <property type="entry name" value="Methyltransf_23"/>
    <property type="match status" value="1"/>
</dbReference>
<dbReference type="InterPro" id="IPR029063">
    <property type="entry name" value="SAM-dependent_MTases_sf"/>
</dbReference>
<evidence type="ECO:0008006" key="3">
    <source>
        <dbReference type="Google" id="ProtNLM"/>
    </source>
</evidence>
<comment type="caution">
    <text evidence="1">The sequence shown here is derived from an EMBL/GenBank/DDBJ whole genome shotgun (WGS) entry which is preliminary data.</text>
</comment>
<evidence type="ECO:0000313" key="2">
    <source>
        <dbReference type="Proteomes" id="UP000178240"/>
    </source>
</evidence>
<gene>
    <name evidence="1" type="ORF">A2744_02375</name>
</gene>
<proteinExistence type="predicted"/>
<dbReference type="PANTHER" id="PTHR43861">
    <property type="entry name" value="TRANS-ACONITATE 2-METHYLTRANSFERASE-RELATED"/>
    <property type="match status" value="1"/>
</dbReference>
<evidence type="ECO:0000313" key="1">
    <source>
        <dbReference type="EMBL" id="OGY45512.1"/>
    </source>
</evidence>